<name>A0A075UVR3_9PSEU</name>
<evidence type="ECO:0000313" key="3">
    <source>
        <dbReference type="EMBL" id="AIG76529.1"/>
    </source>
</evidence>
<organism evidence="3 4">
    <name type="scientific">Amycolatopsis japonica</name>
    <dbReference type="NCBI Taxonomy" id="208439"/>
    <lineage>
        <taxon>Bacteria</taxon>
        <taxon>Bacillati</taxon>
        <taxon>Actinomycetota</taxon>
        <taxon>Actinomycetes</taxon>
        <taxon>Pseudonocardiales</taxon>
        <taxon>Pseudonocardiaceae</taxon>
        <taxon>Amycolatopsis</taxon>
        <taxon>Amycolatopsis japonica group</taxon>
    </lineage>
</organism>
<evidence type="ECO:0000313" key="4">
    <source>
        <dbReference type="Proteomes" id="UP000028492"/>
    </source>
</evidence>
<keyword evidence="3" id="KW-0121">Carboxypeptidase</keyword>
<dbReference type="PANTHER" id="PTHR46825:SF7">
    <property type="entry name" value="D-ALANYL-D-ALANINE CARBOXYPEPTIDASE"/>
    <property type="match status" value="1"/>
</dbReference>
<feature type="signal peptide" evidence="1">
    <location>
        <begin position="1"/>
        <end position="32"/>
    </location>
</feature>
<gene>
    <name evidence="3" type="ORF">AJAP_18315</name>
</gene>
<feature type="domain" description="Beta-lactamase-related" evidence="2">
    <location>
        <begin position="42"/>
        <end position="343"/>
    </location>
</feature>
<dbReference type="AlphaFoldDB" id="A0A075UVR3"/>
<dbReference type="KEGG" id="aja:AJAP_18315"/>
<reference evidence="3 4" key="1">
    <citation type="journal article" date="2014" name="J. Biotechnol.">
        <title>Complete genome sequence of the actinobacterium Amycolatopsis japonica MG417-CF17(T) (=DSM 44213T) producing (S,S)-N,N'-ethylenediaminedisuccinic acid.</title>
        <authorList>
            <person name="Stegmann E."/>
            <person name="Albersmeier A."/>
            <person name="Spohn M."/>
            <person name="Gert H."/>
            <person name="Weber T."/>
            <person name="Wohlleben W."/>
            <person name="Kalinowski J."/>
            <person name="Ruckert C."/>
        </authorList>
    </citation>
    <scope>NUCLEOTIDE SEQUENCE [LARGE SCALE GENOMIC DNA]</scope>
    <source>
        <strain evidence="4">MG417-CF17 (DSM 44213)</strain>
    </source>
</reference>
<dbReference type="Gene3D" id="3.40.710.10">
    <property type="entry name" value="DD-peptidase/beta-lactamase superfamily"/>
    <property type="match status" value="1"/>
</dbReference>
<dbReference type="EMBL" id="CP008953">
    <property type="protein sequence ID" value="AIG76529.1"/>
    <property type="molecule type" value="Genomic_DNA"/>
</dbReference>
<dbReference type="InterPro" id="IPR001466">
    <property type="entry name" value="Beta-lactam-related"/>
</dbReference>
<dbReference type="RefSeq" id="WP_051972502.1">
    <property type="nucleotide sequence ID" value="NZ_CP008953.1"/>
</dbReference>
<keyword evidence="3" id="KW-0378">Hydrolase</keyword>
<dbReference type="PANTHER" id="PTHR46825">
    <property type="entry name" value="D-ALANYL-D-ALANINE-CARBOXYPEPTIDASE/ENDOPEPTIDASE AMPH"/>
    <property type="match status" value="1"/>
</dbReference>
<dbReference type="EC" id="3.4.16.4" evidence="3"/>
<keyword evidence="4" id="KW-1185">Reference proteome</keyword>
<dbReference type="HOGENOM" id="CLU_020027_2_3_11"/>
<sequence>MQRKLSRASLRIRLVAALTAAGLIATTGTALADADADRKVVQEALDQLTTTGGALGAQARVTDGHQRFTARSGKAELGSNRPVPENGRFRVGSITKTFVSTVLLQLAGEGKLDLDVPVVRYLPGLIDGRITVRQVLQHTSGLYNYTDALPLDPAEFEKIRYKHWKPQELLKISTGKPLDFEPGTRWSYSNTNYVVAGLLVERLTGRPYAKAVEQRILTPLRLHDTEVPGDDVDISGPHAHGYVSVAGKPTDITRLNPSVAWAAGEIISTTRDLDTFGVALASGRLLKPAQQQEITKTTTVSPEYGLGLQVQTLPCGTRVWGHSGGIPGYSSQLLTTPDTRKRLELSATSAPTGGDPNPAFVKLLTEVFC</sequence>
<dbReference type="Pfam" id="PF00144">
    <property type="entry name" value="Beta-lactamase"/>
    <property type="match status" value="1"/>
</dbReference>
<accession>A0A075UVR3</accession>
<proteinExistence type="predicted"/>
<dbReference type="GO" id="GO:0009002">
    <property type="term" value="F:serine-type D-Ala-D-Ala carboxypeptidase activity"/>
    <property type="evidence" value="ECO:0007669"/>
    <property type="project" value="UniProtKB-EC"/>
</dbReference>
<dbReference type="SUPFAM" id="SSF56601">
    <property type="entry name" value="beta-lactamase/transpeptidase-like"/>
    <property type="match status" value="1"/>
</dbReference>
<feature type="chain" id="PRO_5001710132" evidence="1">
    <location>
        <begin position="33"/>
        <end position="369"/>
    </location>
</feature>
<dbReference type="InterPro" id="IPR050491">
    <property type="entry name" value="AmpC-like"/>
</dbReference>
<dbReference type="STRING" id="208439.AJAP_18315"/>
<evidence type="ECO:0000259" key="2">
    <source>
        <dbReference type="Pfam" id="PF00144"/>
    </source>
</evidence>
<keyword evidence="1" id="KW-0732">Signal</keyword>
<dbReference type="InterPro" id="IPR012338">
    <property type="entry name" value="Beta-lactam/transpept-like"/>
</dbReference>
<dbReference type="eggNOG" id="COG1680">
    <property type="taxonomic scope" value="Bacteria"/>
</dbReference>
<evidence type="ECO:0000256" key="1">
    <source>
        <dbReference type="SAM" id="SignalP"/>
    </source>
</evidence>
<dbReference type="Proteomes" id="UP000028492">
    <property type="component" value="Chromosome"/>
</dbReference>
<keyword evidence="3" id="KW-0645">Protease</keyword>
<protein>
    <submittedName>
        <fullName evidence="3">Serine-type D-Ala-D-Ala carboxypeptidase</fullName>
        <ecNumber evidence="3">3.4.16.4</ecNumber>
    </submittedName>
</protein>